<protein>
    <submittedName>
        <fullName evidence="5">Site-specific integrase</fullName>
    </submittedName>
</protein>
<dbReference type="EMBL" id="WSZK01000038">
    <property type="protein sequence ID" value="MWG36690.1"/>
    <property type="molecule type" value="Genomic_DNA"/>
</dbReference>
<dbReference type="InterPro" id="IPR044068">
    <property type="entry name" value="CB"/>
</dbReference>
<evidence type="ECO:0000313" key="6">
    <source>
        <dbReference type="Proteomes" id="UP000451471"/>
    </source>
</evidence>
<dbReference type="Gene3D" id="1.10.150.130">
    <property type="match status" value="1"/>
</dbReference>
<dbReference type="SUPFAM" id="SSF56349">
    <property type="entry name" value="DNA breaking-rejoining enzymes"/>
    <property type="match status" value="1"/>
</dbReference>
<evidence type="ECO:0000256" key="2">
    <source>
        <dbReference type="ARBA" id="ARBA00023172"/>
    </source>
</evidence>
<dbReference type="GO" id="GO:0015074">
    <property type="term" value="P:DNA integration"/>
    <property type="evidence" value="ECO:0007669"/>
    <property type="project" value="InterPro"/>
</dbReference>
<dbReference type="Gene3D" id="1.10.443.10">
    <property type="entry name" value="Intergrase catalytic core"/>
    <property type="match status" value="1"/>
</dbReference>
<feature type="domain" description="Core-binding (CB)" evidence="4">
    <location>
        <begin position="42"/>
        <end position="135"/>
    </location>
</feature>
<name>A0A6B0GPN7_9EURY</name>
<dbReference type="InterPro" id="IPR011010">
    <property type="entry name" value="DNA_brk_join_enz"/>
</dbReference>
<gene>
    <name evidence="5" type="ORF">GQS65_19740</name>
</gene>
<keyword evidence="6" id="KW-1185">Reference proteome</keyword>
<evidence type="ECO:0000256" key="1">
    <source>
        <dbReference type="ARBA" id="ARBA00023125"/>
    </source>
</evidence>
<dbReference type="Proteomes" id="UP000451471">
    <property type="component" value="Unassembled WGS sequence"/>
</dbReference>
<dbReference type="OrthoDB" id="198497at2157"/>
<evidence type="ECO:0000259" key="4">
    <source>
        <dbReference type="PROSITE" id="PS51900"/>
    </source>
</evidence>
<dbReference type="GO" id="GO:0003677">
    <property type="term" value="F:DNA binding"/>
    <property type="evidence" value="ECO:0007669"/>
    <property type="project" value="UniProtKB-UniRule"/>
</dbReference>
<organism evidence="5 6">
    <name type="scientific">Halomarina oriensis</name>
    <dbReference type="NCBI Taxonomy" id="671145"/>
    <lineage>
        <taxon>Archaea</taxon>
        <taxon>Methanobacteriati</taxon>
        <taxon>Methanobacteriota</taxon>
        <taxon>Stenosarchaea group</taxon>
        <taxon>Halobacteria</taxon>
        <taxon>Halobacteriales</taxon>
        <taxon>Natronomonadaceae</taxon>
        <taxon>Halomarina</taxon>
    </lineage>
</organism>
<proteinExistence type="predicted"/>
<evidence type="ECO:0000256" key="3">
    <source>
        <dbReference type="PROSITE-ProRule" id="PRU01248"/>
    </source>
</evidence>
<reference evidence="5 6" key="1">
    <citation type="submission" date="2019-12" db="EMBL/GenBank/DDBJ databases">
        <title>Halocatena pleomorpha gen. nov. sp. nov., an extremely halophilic archaeon of family Halobacteriaceae isolated from saltpan soil.</title>
        <authorList>
            <person name="Pal Y."/>
            <person name="Verma A."/>
            <person name="Krishnamurthi S."/>
            <person name="Kumar P."/>
        </authorList>
    </citation>
    <scope>NUCLEOTIDE SEQUENCE [LARGE SCALE GENOMIC DNA]</scope>
    <source>
        <strain evidence="5 6">JCM 16495</strain>
    </source>
</reference>
<dbReference type="GO" id="GO:0006310">
    <property type="term" value="P:DNA recombination"/>
    <property type="evidence" value="ECO:0007669"/>
    <property type="project" value="UniProtKB-KW"/>
</dbReference>
<sequence>MSSTDPPQNEDGMKRAFREVLRDEFGFEDELDRVIPNPEQSLPKKTVAAGLREHLEDVQRQHSVGTYQTLQSRLGFFERWCNMEVEGSKRIEYLRDLTGQDIRDFRDWRRSEGEWNLVTEESQMGSLKKFLCECEKPGWVKPGLSNKVPIPTVKPDDESREVTVRQEEAEAILDHLEKFEYASLQHCFYLVTKITGCRISGFQSLDECDYEYDEETGGAILKFRNRPETGTRLKNGSRSERNFGIDEDDREVIDDYIEHNRPDVVDDDGRKPLFATRQGRPAASTLRKYAYMWTRPCATTGECPLGRNIEECDAAQSNDMANHCPDSKSAHPIRRGRLTGELTKGIPPYLLAEKYDVSPKTLKKHYDNRSPEEVRRTEENLRRLLNDGMDRMY</sequence>
<dbReference type="InterPro" id="IPR010998">
    <property type="entry name" value="Integrase_recombinase_N"/>
</dbReference>
<dbReference type="AlphaFoldDB" id="A0A6B0GPN7"/>
<accession>A0A6B0GPN7</accession>
<keyword evidence="2" id="KW-0233">DNA recombination</keyword>
<evidence type="ECO:0000313" key="5">
    <source>
        <dbReference type="EMBL" id="MWG36690.1"/>
    </source>
</evidence>
<dbReference type="InterPro" id="IPR013762">
    <property type="entry name" value="Integrase-like_cat_sf"/>
</dbReference>
<comment type="caution">
    <text evidence="5">The sequence shown here is derived from an EMBL/GenBank/DDBJ whole genome shotgun (WGS) entry which is preliminary data.</text>
</comment>
<keyword evidence="1 3" id="KW-0238">DNA-binding</keyword>
<dbReference type="PROSITE" id="PS51900">
    <property type="entry name" value="CB"/>
    <property type="match status" value="1"/>
</dbReference>
<dbReference type="RefSeq" id="WP_158206340.1">
    <property type="nucleotide sequence ID" value="NZ_WSZK01000038.1"/>
</dbReference>